<dbReference type="PANTHER" id="PTHR40590:SF1">
    <property type="entry name" value="CYTOPLASMIC PROTEIN"/>
    <property type="match status" value="1"/>
</dbReference>
<name>A0A081S1Y3_PHOTE</name>
<comment type="caution">
    <text evidence="1">The sequence shown here is derived from an EMBL/GenBank/DDBJ whole genome shotgun (WGS) entry which is preliminary data.</text>
</comment>
<evidence type="ECO:0008006" key="3">
    <source>
        <dbReference type="Google" id="ProtNLM"/>
    </source>
</evidence>
<dbReference type="Pfam" id="PF01963">
    <property type="entry name" value="TraB_PrgY_gumN"/>
    <property type="match status" value="1"/>
</dbReference>
<reference evidence="1 2" key="1">
    <citation type="submission" date="2014-03" db="EMBL/GenBank/DDBJ databases">
        <title>Draft Genome of Photorhabdus temperata Meg1.</title>
        <authorList>
            <person name="Hurst S.G.IV."/>
            <person name="Morris K."/>
            <person name="Thomas K."/>
            <person name="Tisa L.S."/>
        </authorList>
    </citation>
    <scope>NUCLEOTIDE SEQUENCE [LARGE SCALE GENOMIC DNA]</scope>
    <source>
        <strain evidence="1 2">Meg1</strain>
    </source>
</reference>
<evidence type="ECO:0000313" key="1">
    <source>
        <dbReference type="EMBL" id="KER04936.1"/>
    </source>
</evidence>
<dbReference type="AlphaFoldDB" id="A0A081S1Y3"/>
<organism evidence="1 2">
    <name type="scientific">Photorhabdus temperata subsp. temperata Meg1</name>
    <dbReference type="NCBI Taxonomy" id="1393735"/>
    <lineage>
        <taxon>Bacteria</taxon>
        <taxon>Pseudomonadati</taxon>
        <taxon>Pseudomonadota</taxon>
        <taxon>Gammaproteobacteria</taxon>
        <taxon>Enterobacterales</taxon>
        <taxon>Morganellaceae</taxon>
        <taxon>Photorhabdus</taxon>
    </lineage>
</organism>
<dbReference type="PANTHER" id="PTHR40590">
    <property type="entry name" value="CYTOPLASMIC PROTEIN-RELATED"/>
    <property type="match status" value="1"/>
</dbReference>
<evidence type="ECO:0000313" key="2">
    <source>
        <dbReference type="Proteomes" id="UP000028002"/>
    </source>
</evidence>
<protein>
    <recommendedName>
        <fullName evidence="3">Polysaccharide biosynthesis protein GumN</fullName>
    </recommendedName>
</protein>
<proteinExistence type="predicted"/>
<accession>A0A081S1Y3</accession>
<dbReference type="RefSeq" id="WP_036836917.1">
    <property type="nucleotide sequence ID" value="NZ_CAWLUD010000003.1"/>
</dbReference>
<dbReference type="InterPro" id="IPR047111">
    <property type="entry name" value="YbaP-like"/>
</dbReference>
<dbReference type="PATRIC" id="fig|1393735.3.peg.324"/>
<dbReference type="InterPro" id="IPR002816">
    <property type="entry name" value="TraB/PrgY/GumN_fam"/>
</dbReference>
<dbReference type="CDD" id="cd14789">
    <property type="entry name" value="Tiki"/>
    <property type="match status" value="1"/>
</dbReference>
<dbReference type="Proteomes" id="UP000028002">
    <property type="component" value="Unassembled WGS sequence"/>
</dbReference>
<gene>
    <name evidence="1" type="ORF">MEG1DRAFT_00324</name>
</gene>
<sequence>MGRLIKYLTNMLGLNSSRRYPYPACDITLTGGRHLHLVGSIHMGTENMFPLPEILMEQLNQSDTLIVEADITQADFPFHDDEFQSYSRIEQRLSSEMYQDFQRCCHEIQQQEEWLNLLPSWQIALILQAEQAQNLGLYPHYGIDYQLLNAAKARGKTIIELEGAESQIKLLNQIPNNGLPLLEDTLAHWYANARALQTMISWWMDYQPEQQKHALPTTFSEEIYQLLMTERNKQWNQRLRELPAGRYLIAVGALHLYGEGNLPQMLMEEQS</sequence>
<dbReference type="EMBL" id="JGVH01000003">
    <property type="protein sequence ID" value="KER04936.1"/>
    <property type="molecule type" value="Genomic_DNA"/>
</dbReference>